<dbReference type="InterPro" id="IPR006578">
    <property type="entry name" value="MADF-dom"/>
</dbReference>
<organism evidence="2 3">
    <name type="scientific">Amblyomma americanum</name>
    <name type="common">Lone star tick</name>
    <dbReference type="NCBI Taxonomy" id="6943"/>
    <lineage>
        <taxon>Eukaryota</taxon>
        <taxon>Metazoa</taxon>
        <taxon>Ecdysozoa</taxon>
        <taxon>Arthropoda</taxon>
        <taxon>Chelicerata</taxon>
        <taxon>Arachnida</taxon>
        <taxon>Acari</taxon>
        <taxon>Parasitiformes</taxon>
        <taxon>Ixodida</taxon>
        <taxon>Ixodoidea</taxon>
        <taxon>Ixodidae</taxon>
        <taxon>Amblyomminae</taxon>
        <taxon>Amblyomma</taxon>
    </lineage>
</organism>
<evidence type="ECO:0000313" key="2">
    <source>
        <dbReference type="EMBL" id="KAK8774585.1"/>
    </source>
</evidence>
<evidence type="ECO:0000313" key="3">
    <source>
        <dbReference type="Proteomes" id="UP001321473"/>
    </source>
</evidence>
<sequence>MCENLPVLLGQPASSGVPGTGTLVRLDRRPEGTMKLVPVSVLLPCERPEPAPHYRLARMLTPPGLRRMAVPETAATSTTTTISHEAADYFIDLVRERPALWDFDNKDYSKRDIKDSMWNDVVSQMKNWPAYGPYTAGR</sequence>
<name>A0AAQ4EIG7_AMBAM</name>
<keyword evidence="3" id="KW-1185">Reference proteome</keyword>
<gene>
    <name evidence="2" type="ORF">V5799_010882</name>
</gene>
<comment type="caution">
    <text evidence="2">The sequence shown here is derived from an EMBL/GenBank/DDBJ whole genome shotgun (WGS) entry which is preliminary data.</text>
</comment>
<dbReference type="Proteomes" id="UP001321473">
    <property type="component" value="Unassembled WGS sequence"/>
</dbReference>
<evidence type="ECO:0000259" key="1">
    <source>
        <dbReference type="PROSITE" id="PS51029"/>
    </source>
</evidence>
<dbReference type="PROSITE" id="PS51029">
    <property type="entry name" value="MADF"/>
    <property type="match status" value="1"/>
</dbReference>
<proteinExistence type="predicted"/>
<protein>
    <recommendedName>
        <fullName evidence="1">MADF domain-containing protein</fullName>
    </recommendedName>
</protein>
<dbReference type="AlphaFoldDB" id="A0AAQ4EIG7"/>
<accession>A0AAQ4EIG7</accession>
<reference evidence="2 3" key="1">
    <citation type="journal article" date="2023" name="Arcadia Sci">
        <title>De novo assembly of a long-read Amblyomma americanum tick genome.</title>
        <authorList>
            <person name="Chou S."/>
            <person name="Poskanzer K.E."/>
            <person name="Rollins M."/>
            <person name="Thuy-Boun P.S."/>
        </authorList>
    </citation>
    <scope>NUCLEOTIDE SEQUENCE [LARGE SCALE GENOMIC DNA]</scope>
    <source>
        <strain evidence="2">F_SG_1</strain>
        <tissue evidence="2">Salivary glands</tissue>
    </source>
</reference>
<dbReference type="Pfam" id="PF10545">
    <property type="entry name" value="MADF_DNA_bdg"/>
    <property type="match status" value="1"/>
</dbReference>
<dbReference type="EMBL" id="JARKHS020015267">
    <property type="protein sequence ID" value="KAK8774585.1"/>
    <property type="molecule type" value="Genomic_DNA"/>
</dbReference>
<feature type="domain" description="MADF" evidence="1">
    <location>
        <begin position="89"/>
        <end position="138"/>
    </location>
</feature>